<gene>
    <name evidence="3" type="ORF">NCTC13337_02575</name>
</gene>
<dbReference type="InterPro" id="IPR045057">
    <property type="entry name" value="Gcn5-rel_NAT"/>
</dbReference>
<keyword evidence="4" id="KW-1185">Reference proteome</keyword>
<evidence type="ECO:0000259" key="2">
    <source>
        <dbReference type="PROSITE" id="PS51729"/>
    </source>
</evidence>
<dbReference type="AlphaFoldDB" id="A0A380MYS6"/>
<dbReference type="InterPro" id="IPR031165">
    <property type="entry name" value="GNAT_YJDJ"/>
</dbReference>
<dbReference type="PANTHER" id="PTHR31435:SF10">
    <property type="entry name" value="BSR4717 PROTEIN"/>
    <property type="match status" value="1"/>
</dbReference>
<evidence type="ECO:0000259" key="1">
    <source>
        <dbReference type="PROSITE" id="PS51186"/>
    </source>
</evidence>
<dbReference type="PANTHER" id="PTHR31435">
    <property type="entry name" value="PROTEIN NATD1"/>
    <property type="match status" value="1"/>
</dbReference>
<dbReference type="CDD" id="cd04301">
    <property type="entry name" value="NAT_SF"/>
    <property type="match status" value="1"/>
</dbReference>
<dbReference type="GO" id="GO:0016747">
    <property type="term" value="F:acyltransferase activity, transferring groups other than amino-acyl groups"/>
    <property type="evidence" value="ECO:0007669"/>
    <property type="project" value="InterPro"/>
</dbReference>
<dbReference type="Pfam" id="PF14542">
    <property type="entry name" value="Acetyltransf_CG"/>
    <property type="match status" value="1"/>
</dbReference>
<keyword evidence="3" id="KW-0808">Transferase</keyword>
<dbReference type="OrthoDB" id="9813275at2"/>
<dbReference type="PROSITE" id="PS51186">
    <property type="entry name" value="GNAT"/>
    <property type="match status" value="1"/>
</dbReference>
<evidence type="ECO:0000313" key="3">
    <source>
        <dbReference type="EMBL" id="SUO97705.1"/>
    </source>
</evidence>
<sequence length="88" mass="10073">MITKDNNRFIYQENNEILGEISFTPIENQIIRAEHTYVHPEVRGKGIAGQLLDALADYARENQLKIQPICSYAVSAFKKSDKYQDVSI</sequence>
<dbReference type="RefSeq" id="WP_072577098.1">
    <property type="nucleotide sequence ID" value="NZ_LWHB01000132.1"/>
</dbReference>
<feature type="domain" description="N-acetyltransferase" evidence="1 2">
    <location>
        <begin position="1"/>
        <end position="88"/>
    </location>
</feature>
<reference evidence="3 4" key="1">
    <citation type="submission" date="2018-06" db="EMBL/GenBank/DDBJ databases">
        <authorList>
            <consortium name="Pathogen Informatics"/>
            <person name="Doyle S."/>
        </authorList>
    </citation>
    <scope>NUCLEOTIDE SEQUENCE [LARGE SCALE GENOMIC DNA]</scope>
    <source>
        <strain evidence="3 4">NCTC13337</strain>
    </source>
</reference>
<protein>
    <submittedName>
        <fullName evidence="3">Acetyltransferase (GNAT) family</fullName>
    </submittedName>
</protein>
<dbReference type="InterPro" id="IPR016181">
    <property type="entry name" value="Acyl_CoA_acyltransferase"/>
</dbReference>
<dbReference type="Gene3D" id="3.40.630.30">
    <property type="match status" value="1"/>
</dbReference>
<evidence type="ECO:0000313" key="4">
    <source>
        <dbReference type="Proteomes" id="UP000254601"/>
    </source>
</evidence>
<name>A0A380MYS6_9GAMM</name>
<dbReference type="Proteomes" id="UP000254601">
    <property type="component" value="Unassembled WGS sequence"/>
</dbReference>
<dbReference type="SUPFAM" id="SSF55729">
    <property type="entry name" value="Acyl-CoA N-acyltransferases (Nat)"/>
    <property type="match status" value="1"/>
</dbReference>
<dbReference type="EMBL" id="UHIC01000001">
    <property type="protein sequence ID" value="SUO97705.1"/>
    <property type="molecule type" value="Genomic_DNA"/>
</dbReference>
<organism evidence="3 4">
    <name type="scientific">Suttonella ornithocola</name>
    <dbReference type="NCBI Taxonomy" id="279832"/>
    <lineage>
        <taxon>Bacteria</taxon>
        <taxon>Pseudomonadati</taxon>
        <taxon>Pseudomonadota</taxon>
        <taxon>Gammaproteobacteria</taxon>
        <taxon>Cardiobacteriales</taxon>
        <taxon>Cardiobacteriaceae</taxon>
        <taxon>Suttonella</taxon>
    </lineage>
</organism>
<dbReference type="PROSITE" id="PS51729">
    <property type="entry name" value="GNAT_YJDJ"/>
    <property type="match status" value="1"/>
</dbReference>
<dbReference type="InterPro" id="IPR000182">
    <property type="entry name" value="GNAT_dom"/>
</dbReference>
<accession>A0A380MYS6</accession>
<proteinExistence type="predicted"/>